<dbReference type="Proteomes" id="UP000567293">
    <property type="component" value="Unassembled WGS sequence"/>
</dbReference>
<feature type="signal peptide" evidence="1">
    <location>
        <begin position="1"/>
        <end position="21"/>
    </location>
</feature>
<organism evidence="2 3">
    <name type="scientific">Candidatus Acidiferrum panamense</name>
    <dbReference type="NCBI Taxonomy" id="2741543"/>
    <lineage>
        <taxon>Bacteria</taxon>
        <taxon>Pseudomonadati</taxon>
        <taxon>Acidobacteriota</taxon>
        <taxon>Terriglobia</taxon>
        <taxon>Candidatus Acidiferrales</taxon>
        <taxon>Candidatus Acidiferrum</taxon>
    </lineage>
</organism>
<proteinExistence type="predicted"/>
<feature type="chain" id="PRO_5031523066" description="DUF5666 domain-containing protein" evidence="1">
    <location>
        <begin position="22"/>
        <end position="123"/>
    </location>
</feature>
<name>A0A7V8NSK3_9BACT</name>
<gene>
    <name evidence="2" type="ORF">HRJ53_17130</name>
</gene>
<accession>A0A7V8NSK3</accession>
<evidence type="ECO:0008006" key="4">
    <source>
        <dbReference type="Google" id="ProtNLM"/>
    </source>
</evidence>
<keyword evidence="3" id="KW-1185">Reference proteome</keyword>
<protein>
    <recommendedName>
        <fullName evidence="4">DUF5666 domain-containing protein</fullName>
    </recommendedName>
</protein>
<evidence type="ECO:0000256" key="1">
    <source>
        <dbReference type="SAM" id="SignalP"/>
    </source>
</evidence>
<sequence length="123" mass="12861">MKAKWLTLALAVAFAGGAVFAHGNKVHVKGTVGKIGGDSVEVRTPEGKSVEVKLLASTVYVLHVRTKPGDADANEDRPAKLSDLAVGDAVVIHATPKDGNLEADEVKFSAPNANKMASSRPKF</sequence>
<evidence type="ECO:0000313" key="3">
    <source>
        <dbReference type="Proteomes" id="UP000567293"/>
    </source>
</evidence>
<keyword evidence="1" id="KW-0732">Signal</keyword>
<reference evidence="2" key="1">
    <citation type="submission" date="2020-06" db="EMBL/GenBank/DDBJ databases">
        <title>Legume-microbial interactions unlock mineral nutrients during tropical forest succession.</title>
        <authorList>
            <person name="Epihov D.Z."/>
        </authorList>
    </citation>
    <scope>NUCLEOTIDE SEQUENCE [LARGE SCALE GENOMIC DNA]</scope>
    <source>
        <strain evidence="2">Pan2503</strain>
    </source>
</reference>
<dbReference type="EMBL" id="JACDQQ010001639">
    <property type="protein sequence ID" value="MBA0086707.1"/>
    <property type="molecule type" value="Genomic_DNA"/>
</dbReference>
<comment type="caution">
    <text evidence="2">The sequence shown here is derived from an EMBL/GenBank/DDBJ whole genome shotgun (WGS) entry which is preliminary data.</text>
</comment>
<dbReference type="AlphaFoldDB" id="A0A7V8NSK3"/>
<evidence type="ECO:0000313" key="2">
    <source>
        <dbReference type="EMBL" id="MBA0086707.1"/>
    </source>
</evidence>